<dbReference type="HOGENOM" id="CLU_002632_1_1_1"/>
<dbReference type="SMART" id="SM00229">
    <property type="entry name" value="RasGEFN"/>
    <property type="match status" value="1"/>
</dbReference>
<dbReference type="InterPro" id="IPR001452">
    <property type="entry name" value="SH3_domain"/>
</dbReference>
<dbReference type="Gene3D" id="1.20.870.10">
    <property type="entry name" value="Son of sevenless (SoS) protein Chain: S domain 1"/>
    <property type="match status" value="1"/>
</dbReference>
<dbReference type="Gene3D" id="1.10.840.10">
    <property type="entry name" value="Ras guanine-nucleotide exchange factors catalytic domain"/>
    <property type="match status" value="1"/>
</dbReference>
<evidence type="ECO:0000256" key="1">
    <source>
        <dbReference type="ARBA" id="ARBA00022443"/>
    </source>
</evidence>
<dbReference type="OrthoDB" id="10255964at2759"/>
<dbReference type="InterPro" id="IPR001895">
    <property type="entry name" value="RASGEF_cat_dom"/>
</dbReference>
<feature type="domain" description="N-terminal Ras-GEF" evidence="8">
    <location>
        <begin position="381"/>
        <end position="515"/>
    </location>
</feature>
<dbReference type="RefSeq" id="XP_007390881.1">
    <property type="nucleotide sequence ID" value="XM_007390819.1"/>
</dbReference>
<dbReference type="KEGG" id="pco:PHACADRAFT_112102"/>
<dbReference type="EMBL" id="JH930468">
    <property type="protein sequence ID" value="EKM61468.1"/>
    <property type="molecule type" value="Genomic_DNA"/>
</dbReference>
<proteinExistence type="predicted"/>
<dbReference type="PROSITE" id="PS50009">
    <property type="entry name" value="RASGEF_CAT"/>
    <property type="match status" value="1"/>
</dbReference>
<dbReference type="CDD" id="cd00174">
    <property type="entry name" value="SH3"/>
    <property type="match status" value="1"/>
</dbReference>
<accession>K5WBZ9</accession>
<evidence type="ECO:0000256" key="4">
    <source>
        <dbReference type="PROSITE-ProRule" id="PRU00192"/>
    </source>
</evidence>
<evidence type="ECO:0000259" key="7">
    <source>
        <dbReference type="PROSITE" id="PS50009"/>
    </source>
</evidence>
<dbReference type="Pfam" id="PF00617">
    <property type="entry name" value="RasGEF"/>
    <property type="match status" value="1"/>
</dbReference>
<dbReference type="InterPro" id="IPR023578">
    <property type="entry name" value="Ras_GEF_dom_sf"/>
</dbReference>
<dbReference type="Proteomes" id="UP000008370">
    <property type="component" value="Unassembled WGS sequence"/>
</dbReference>
<dbReference type="CDD" id="cd06224">
    <property type="entry name" value="REM"/>
    <property type="match status" value="1"/>
</dbReference>
<keyword evidence="1 4" id="KW-0728">SH3 domain</keyword>
<feature type="compositionally biased region" description="Basic residues" evidence="5">
    <location>
        <begin position="527"/>
        <end position="536"/>
    </location>
</feature>
<dbReference type="GO" id="GO:0007264">
    <property type="term" value="P:small GTPase-mediated signal transduction"/>
    <property type="evidence" value="ECO:0007669"/>
    <property type="project" value="InterPro"/>
</dbReference>
<feature type="region of interest" description="Disordered" evidence="5">
    <location>
        <begin position="519"/>
        <end position="539"/>
    </location>
</feature>
<feature type="domain" description="SH3" evidence="6">
    <location>
        <begin position="49"/>
        <end position="110"/>
    </location>
</feature>
<dbReference type="Pfam" id="PF00018">
    <property type="entry name" value="SH3_1"/>
    <property type="match status" value="1"/>
</dbReference>
<dbReference type="PANTHER" id="PTHR23113:SF99">
    <property type="entry name" value="RASGEF DOMAIN-CONTAINING PROTEIN"/>
    <property type="match status" value="1"/>
</dbReference>
<evidence type="ECO:0000256" key="2">
    <source>
        <dbReference type="ARBA" id="ARBA00022658"/>
    </source>
</evidence>
<feature type="region of interest" description="Disordered" evidence="5">
    <location>
        <begin position="312"/>
        <end position="340"/>
    </location>
</feature>
<name>K5WBZ9_PHACS</name>
<dbReference type="PROSITE" id="PS50002">
    <property type="entry name" value="SH3"/>
    <property type="match status" value="1"/>
</dbReference>
<evidence type="ECO:0008006" key="11">
    <source>
        <dbReference type="Google" id="ProtNLM"/>
    </source>
</evidence>
<dbReference type="GeneID" id="18907653"/>
<evidence type="ECO:0000259" key="6">
    <source>
        <dbReference type="PROSITE" id="PS50002"/>
    </source>
</evidence>
<protein>
    <recommendedName>
        <fullName evidence="11">SH3 domain-containing protein</fullName>
    </recommendedName>
</protein>
<dbReference type="Gene3D" id="2.30.30.40">
    <property type="entry name" value="SH3 Domains"/>
    <property type="match status" value="1"/>
</dbReference>
<dbReference type="PROSITE" id="PS50212">
    <property type="entry name" value="RASGEF_NTER"/>
    <property type="match status" value="1"/>
</dbReference>
<dbReference type="InParanoid" id="K5WBZ9"/>
<evidence type="ECO:0000256" key="5">
    <source>
        <dbReference type="SAM" id="MobiDB-lite"/>
    </source>
</evidence>
<dbReference type="InterPro" id="IPR000651">
    <property type="entry name" value="Ras-like_Gua-exchang_fac_N"/>
</dbReference>
<evidence type="ECO:0000259" key="8">
    <source>
        <dbReference type="PROSITE" id="PS50212"/>
    </source>
</evidence>
<dbReference type="InterPro" id="IPR036964">
    <property type="entry name" value="RASGEF_cat_dom_sf"/>
</dbReference>
<organism evidence="9 10">
    <name type="scientific">Phanerochaete carnosa (strain HHB-10118-sp)</name>
    <name type="common">White-rot fungus</name>
    <name type="synonym">Peniophora carnosa</name>
    <dbReference type="NCBI Taxonomy" id="650164"/>
    <lineage>
        <taxon>Eukaryota</taxon>
        <taxon>Fungi</taxon>
        <taxon>Dikarya</taxon>
        <taxon>Basidiomycota</taxon>
        <taxon>Agaricomycotina</taxon>
        <taxon>Agaricomycetes</taxon>
        <taxon>Polyporales</taxon>
        <taxon>Phanerochaetaceae</taxon>
        <taxon>Phanerochaete</taxon>
    </lineage>
</organism>
<dbReference type="SMART" id="SM00326">
    <property type="entry name" value="SH3"/>
    <property type="match status" value="1"/>
</dbReference>
<evidence type="ECO:0000313" key="9">
    <source>
        <dbReference type="EMBL" id="EKM61468.1"/>
    </source>
</evidence>
<evidence type="ECO:0000256" key="3">
    <source>
        <dbReference type="PROSITE-ProRule" id="PRU00168"/>
    </source>
</evidence>
<feature type="domain" description="Ras-GEF" evidence="7">
    <location>
        <begin position="545"/>
        <end position="638"/>
    </location>
</feature>
<keyword evidence="2 3" id="KW-0344">Guanine-nucleotide releasing factor</keyword>
<gene>
    <name evidence="9" type="ORF">PHACADRAFT_112102</name>
</gene>
<keyword evidence="10" id="KW-1185">Reference proteome</keyword>
<dbReference type="InterPro" id="IPR036028">
    <property type="entry name" value="SH3-like_dom_sf"/>
</dbReference>
<dbReference type="InterPro" id="IPR008937">
    <property type="entry name" value="Ras-like_GEF"/>
</dbReference>
<dbReference type="SUPFAM" id="SSF48366">
    <property type="entry name" value="Ras GEF"/>
    <property type="match status" value="1"/>
</dbReference>
<dbReference type="SUPFAM" id="SSF50044">
    <property type="entry name" value="SH3-domain"/>
    <property type="match status" value="1"/>
</dbReference>
<evidence type="ECO:0000313" key="10">
    <source>
        <dbReference type="Proteomes" id="UP000008370"/>
    </source>
</evidence>
<dbReference type="PANTHER" id="PTHR23113">
    <property type="entry name" value="GUANINE NUCLEOTIDE EXCHANGE FACTOR"/>
    <property type="match status" value="1"/>
</dbReference>
<sequence length="638" mass="71038">MHTLTLSRPKVLPKLVIDPSMDYRSSSSSGCSYSSPSNKSSSMVSYASNEDILVRAIYDFDSSESEQLSLRCGEVLEVIYMDNSGWCAAHREDDKSVGWIPTSYVEPLSQTSLEDPDGYRDIWSATVTDTCCVLHSGLLSHYHNQLSALSPDSLDSPGRTGTRSKAISLGAQVTPEPEPNTTQQSFLFSAHPAVDHTLCNIPASVQSPLMSEDQSPAQEIIWNPNELLKLCPSSPSAPPPPPPTPGAVLIGEASTHLEAVGPGSISAEEACPLSSDAYSVCHPRCAHRRLVRMEDGLYFRPLSVLLETQSIYSEPEDGTQDDELDSPDEHPSFGSSSRRADKIKQITGDEIAQAVHAAKIAHVLLPRYLRPTHGQELRLDHDGSVIAGTLRALVENLASEPFHPSIERHFRHAFFSTLRTMGTPDELFDQLLDQYHQEQPDSLTGVEADDWRIKRLFPAQRRVLSVFETWLVHHRMVEDDPPVAQRLQTWLNSLVEASENIALASELLKTLERLTFAVPSRPSPASKHSKRRKTRDSKHELLRVDPSLLAENLCLYESRLFSKVAPREFLEWINTRLGDPVANLLTFCNMHDKLGAWVKHSILLTNNLAHRADVVDLWVKVAERCREMHNFSSMSAIV</sequence>
<dbReference type="STRING" id="650164.K5WBZ9"/>
<feature type="non-terminal residue" evidence="9">
    <location>
        <position position="1"/>
    </location>
</feature>
<dbReference type="Pfam" id="PF00618">
    <property type="entry name" value="RasGEF_N"/>
    <property type="match status" value="1"/>
</dbReference>
<reference evidence="9 10" key="1">
    <citation type="journal article" date="2012" name="BMC Genomics">
        <title>Comparative genomics of the white-rot fungi, Phanerochaete carnosa and P. chrysosporium, to elucidate the genetic basis of the distinct wood types they colonize.</title>
        <authorList>
            <person name="Suzuki H."/>
            <person name="MacDonald J."/>
            <person name="Syed K."/>
            <person name="Salamov A."/>
            <person name="Hori C."/>
            <person name="Aerts A."/>
            <person name="Henrissat B."/>
            <person name="Wiebenga A."/>
            <person name="vanKuyk P.A."/>
            <person name="Barry K."/>
            <person name="Lindquist E."/>
            <person name="LaButti K."/>
            <person name="Lapidus A."/>
            <person name="Lucas S."/>
            <person name="Coutinho P."/>
            <person name="Gong Y."/>
            <person name="Samejima M."/>
            <person name="Mahadevan R."/>
            <person name="Abou-Zaid M."/>
            <person name="de Vries R.P."/>
            <person name="Igarashi K."/>
            <person name="Yadav J.S."/>
            <person name="Grigoriev I.V."/>
            <person name="Master E.R."/>
        </authorList>
    </citation>
    <scope>NUCLEOTIDE SEQUENCE [LARGE SCALE GENOMIC DNA]</scope>
    <source>
        <strain evidence="9 10">HHB-10118-sp</strain>
    </source>
</reference>
<feature type="compositionally biased region" description="Acidic residues" evidence="5">
    <location>
        <begin position="314"/>
        <end position="326"/>
    </location>
</feature>
<dbReference type="AlphaFoldDB" id="K5WBZ9"/>
<dbReference type="GO" id="GO:0005085">
    <property type="term" value="F:guanyl-nucleotide exchange factor activity"/>
    <property type="evidence" value="ECO:0007669"/>
    <property type="project" value="UniProtKB-KW"/>
</dbReference>